<dbReference type="PANTHER" id="PTHR41299">
    <property type="entry name" value="THIAMINE PYROPHOSPHOKINASE"/>
    <property type="match status" value="1"/>
</dbReference>
<dbReference type="GO" id="GO:0006772">
    <property type="term" value="P:thiamine metabolic process"/>
    <property type="evidence" value="ECO:0007669"/>
    <property type="project" value="UniProtKB-UniRule"/>
</dbReference>
<dbReference type="RefSeq" id="WP_189361924.1">
    <property type="nucleotide sequence ID" value="NZ_MCIF01000002.1"/>
</dbReference>
<evidence type="ECO:0000256" key="2">
    <source>
        <dbReference type="ARBA" id="ARBA00022741"/>
    </source>
</evidence>
<name>A0A328VH62_9CHLR</name>
<dbReference type="AlphaFoldDB" id="A0A328VH62"/>
<organism evidence="7 8">
    <name type="scientific">Thermogemmatispora tikiterensis</name>
    <dbReference type="NCBI Taxonomy" id="1825093"/>
    <lineage>
        <taxon>Bacteria</taxon>
        <taxon>Bacillati</taxon>
        <taxon>Chloroflexota</taxon>
        <taxon>Ktedonobacteria</taxon>
        <taxon>Thermogemmatisporales</taxon>
        <taxon>Thermogemmatisporaceae</taxon>
        <taxon>Thermogemmatispora</taxon>
    </lineage>
</organism>
<dbReference type="SMART" id="SM00983">
    <property type="entry name" value="TPK_B1_binding"/>
    <property type="match status" value="1"/>
</dbReference>
<keyword evidence="3 7" id="KW-0418">Kinase</keyword>
<evidence type="ECO:0000256" key="3">
    <source>
        <dbReference type="ARBA" id="ARBA00022777"/>
    </source>
</evidence>
<dbReference type="InterPro" id="IPR007371">
    <property type="entry name" value="TPK_catalytic"/>
</dbReference>
<dbReference type="CDD" id="cd07995">
    <property type="entry name" value="TPK"/>
    <property type="match status" value="1"/>
</dbReference>
<gene>
    <name evidence="7" type="ORF">A4R35_16120</name>
</gene>
<evidence type="ECO:0000256" key="4">
    <source>
        <dbReference type="ARBA" id="ARBA00022840"/>
    </source>
</evidence>
<dbReference type="InterPro" id="IPR006282">
    <property type="entry name" value="Thi_PPkinase"/>
</dbReference>
<dbReference type="GO" id="GO:0005524">
    <property type="term" value="F:ATP binding"/>
    <property type="evidence" value="ECO:0007669"/>
    <property type="project" value="UniProtKB-KW"/>
</dbReference>
<keyword evidence="8" id="KW-1185">Reference proteome</keyword>
<dbReference type="Pfam" id="PF04263">
    <property type="entry name" value="TPK_catalytic"/>
    <property type="match status" value="1"/>
</dbReference>
<keyword evidence="4" id="KW-0067">ATP-binding</keyword>
<dbReference type="PANTHER" id="PTHR41299:SF1">
    <property type="entry name" value="THIAMINE PYROPHOSPHOKINASE"/>
    <property type="match status" value="1"/>
</dbReference>
<proteinExistence type="predicted"/>
<dbReference type="SUPFAM" id="SSF63862">
    <property type="entry name" value="Thiamin pyrophosphokinase, substrate-binding domain"/>
    <property type="match status" value="1"/>
</dbReference>
<reference evidence="7 8" key="1">
    <citation type="submission" date="2016-08" db="EMBL/GenBank/DDBJ databases">
        <title>Analysis of Carbohydrate Active Enzymes in Thermogemmatispora T81 Reveals Carbohydrate Degradation Ability.</title>
        <authorList>
            <person name="Tomazini A."/>
            <person name="Lal S."/>
            <person name="Stott M."/>
            <person name="Henrissat B."/>
            <person name="Polikarpov I."/>
            <person name="Sparling R."/>
            <person name="Levin D.B."/>
        </authorList>
    </citation>
    <scope>NUCLEOTIDE SEQUENCE [LARGE SCALE GENOMIC DNA]</scope>
    <source>
        <strain evidence="7 8">T81</strain>
    </source>
</reference>
<dbReference type="GO" id="GO:0009229">
    <property type="term" value="P:thiamine diphosphate biosynthetic process"/>
    <property type="evidence" value="ECO:0007669"/>
    <property type="project" value="InterPro"/>
</dbReference>
<protein>
    <recommendedName>
        <fullName evidence="5">Thiamine diphosphokinase</fullName>
        <ecNumber evidence="5">2.7.6.2</ecNumber>
    </recommendedName>
</protein>
<dbReference type="InterPro" id="IPR036759">
    <property type="entry name" value="TPK_catalytic_sf"/>
</dbReference>
<sequence length="215" mass="22534">MQAVIFAGGTLRPSLLVEEALRQADLILAADGGAESALRLGRQPEVVLGDLDSLAPSLAARLEAAGCRFVQTPVEKNETDSELALQYAIEQGATAVTILGAWGGARCDHALANVLLLAAYDQVAVRLIDGPSICWLLRGPGVAQIRGQIGDLVSLLPLAGDAQGVATQGLYYPLHGETLVFGRPRGVSNQLIQPEASVTLVSGQLLIIHTRSDLL</sequence>
<evidence type="ECO:0000259" key="6">
    <source>
        <dbReference type="SMART" id="SM00983"/>
    </source>
</evidence>
<evidence type="ECO:0000256" key="1">
    <source>
        <dbReference type="ARBA" id="ARBA00022679"/>
    </source>
</evidence>
<dbReference type="GO" id="GO:0016301">
    <property type="term" value="F:kinase activity"/>
    <property type="evidence" value="ECO:0007669"/>
    <property type="project" value="UniProtKB-KW"/>
</dbReference>
<comment type="caution">
    <text evidence="7">The sequence shown here is derived from an EMBL/GenBank/DDBJ whole genome shotgun (WGS) entry which is preliminary data.</text>
</comment>
<keyword evidence="2" id="KW-0547">Nucleotide-binding</keyword>
<dbReference type="Proteomes" id="UP000248706">
    <property type="component" value="Unassembled WGS sequence"/>
</dbReference>
<evidence type="ECO:0000313" key="8">
    <source>
        <dbReference type="Proteomes" id="UP000248706"/>
    </source>
</evidence>
<dbReference type="InterPro" id="IPR036371">
    <property type="entry name" value="TPK_B1-bd_sf"/>
</dbReference>
<dbReference type="EMBL" id="MCIF01000002">
    <property type="protein sequence ID" value="RAQ97066.1"/>
    <property type="molecule type" value="Genomic_DNA"/>
</dbReference>
<dbReference type="Pfam" id="PF04265">
    <property type="entry name" value="TPK_B1_binding"/>
    <property type="match status" value="1"/>
</dbReference>
<feature type="domain" description="Thiamin pyrophosphokinase thiamin-binding" evidence="6">
    <location>
        <begin position="141"/>
        <end position="206"/>
    </location>
</feature>
<dbReference type="SUPFAM" id="SSF63999">
    <property type="entry name" value="Thiamin pyrophosphokinase, catalytic domain"/>
    <property type="match status" value="1"/>
</dbReference>
<dbReference type="GO" id="GO:0004788">
    <property type="term" value="F:thiamine diphosphokinase activity"/>
    <property type="evidence" value="ECO:0007669"/>
    <property type="project" value="UniProtKB-UniRule"/>
</dbReference>
<dbReference type="InterPro" id="IPR007373">
    <property type="entry name" value="Thiamin_PyroPKinase_B1-bd"/>
</dbReference>
<keyword evidence="1" id="KW-0808">Transferase</keyword>
<accession>A0A328VH62</accession>
<evidence type="ECO:0000313" key="7">
    <source>
        <dbReference type="EMBL" id="RAQ97066.1"/>
    </source>
</evidence>
<dbReference type="GO" id="GO:0030975">
    <property type="term" value="F:thiamine binding"/>
    <property type="evidence" value="ECO:0007669"/>
    <property type="project" value="InterPro"/>
</dbReference>
<dbReference type="EC" id="2.7.6.2" evidence="5"/>
<dbReference type="Gene3D" id="3.40.50.10240">
    <property type="entry name" value="Thiamin pyrophosphokinase, catalytic domain"/>
    <property type="match status" value="1"/>
</dbReference>
<evidence type="ECO:0000256" key="5">
    <source>
        <dbReference type="NCBIfam" id="TIGR01378"/>
    </source>
</evidence>
<dbReference type="InterPro" id="IPR053149">
    <property type="entry name" value="TPK"/>
</dbReference>
<dbReference type="NCBIfam" id="TIGR01378">
    <property type="entry name" value="thi_PPkinase"/>
    <property type="match status" value="1"/>
</dbReference>